<feature type="domain" description="3-deoxy-D-manno-octulosonic-acid transferase N-terminal" evidence="8">
    <location>
        <begin position="35"/>
        <end position="214"/>
    </location>
</feature>
<evidence type="ECO:0000256" key="7">
    <source>
        <dbReference type="RuleBase" id="RU365103"/>
    </source>
</evidence>
<gene>
    <name evidence="9" type="ORF">JZM60_15870</name>
</gene>
<evidence type="ECO:0000256" key="6">
    <source>
        <dbReference type="ARBA" id="ARBA00049183"/>
    </source>
</evidence>
<keyword evidence="10" id="KW-1185">Reference proteome</keyword>
<evidence type="ECO:0000256" key="4">
    <source>
        <dbReference type="ARBA" id="ARBA00022679"/>
    </source>
</evidence>
<dbReference type="Proteomes" id="UP000663651">
    <property type="component" value="Chromosome"/>
</dbReference>
<evidence type="ECO:0000313" key="9">
    <source>
        <dbReference type="EMBL" id="QSV45572.1"/>
    </source>
</evidence>
<dbReference type="InterPro" id="IPR007507">
    <property type="entry name" value="Glycos_transf_N"/>
</dbReference>
<keyword evidence="7" id="KW-0472">Membrane</keyword>
<dbReference type="InterPro" id="IPR039901">
    <property type="entry name" value="Kdotransferase"/>
</dbReference>
<comment type="function">
    <text evidence="7">Involved in lipopolysaccharide (LPS) biosynthesis. Catalyzes the transfer of 3-deoxy-D-manno-octulosonate (Kdo) residue(s) from CMP-Kdo to lipid IV(A), the tetraacyldisaccharide-1,4'-bisphosphate precursor of lipid A.</text>
</comment>
<comment type="pathway">
    <text evidence="1 7">Bacterial outer membrane biogenesis; LPS core biosynthesis.</text>
</comment>
<reference evidence="9 10" key="1">
    <citation type="submission" date="2021-03" db="EMBL/GenBank/DDBJ databases">
        <title>Geobacter metallireducens gen. nov. sp. nov., a microorganism capable of coupling the complete oxidation of organic compounds to the reduction of iron and other metals.</title>
        <authorList>
            <person name="Li Y."/>
        </authorList>
    </citation>
    <scope>NUCLEOTIDE SEQUENCE [LARGE SCALE GENOMIC DNA]</scope>
    <source>
        <strain evidence="9 10">Jerry-YX</strain>
    </source>
</reference>
<evidence type="ECO:0000256" key="5">
    <source>
        <dbReference type="ARBA" id="ARBA00031445"/>
    </source>
</evidence>
<dbReference type="InterPro" id="IPR038107">
    <property type="entry name" value="Glycos_transf_N_sf"/>
</dbReference>
<dbReference type="Pfam" id="PF04413">
    <property type="entry name" value="Glycos_transf_N"/>
    <property type="match status" value="1"/>
</dbReference>
<sequence length="436" mass="48092">MFFLIYDILLILIAPLILIHHVWRTVSRGRSFAGFGERFGFIPAGKLSQIAGKGPVWVHAVSVGETMAVKPLLREMKRRFPERPIVLSSVTETGRSVAVTIPEADVVIYFPFDFGFAVSRALKLVAPSMVIVVETEIWPNFLRHARRRGIPAVMVNGRISDRSFPRYLKFSCFFSPILAELSALCMQSDEDARRIVAIGAPAERVFVARNLKYDLPVKELDPAARDELRRLYRLPERLRILTAGSTHAGEEEAVVETYARLMADFPELFLVLVPRHPERAAEVAALIDGKGIPFVRRSALNGPRAPEAGGVLLVDTIGELMNLYALSDVVFVGGSLVPVGGHNLLEPASAGAPVLFGPHMHNFREISALVIAAGAGEQFQDREGMEGVLRSLLADEHARKRMGENGIRLMTEQGGAAARHMDIIEPLIERGSKRAR</sequence>
<dbReference type="PANTHER" id="PTHR42755">
    <property type="entry name" value="3-DEOXY-MANNO-OCTULOSONATE CYTIDYLYLTRANSFERASE"/>
    <property type="match status" value="1"/>
</dbReference>
<name>A0ABX7Q302_9BACT</name>
<accession>A0ABX7Q302</accession>
<dbReference type="EC" id="2.4.99.12" evidence="2 7"/>
<evidence type="ECO:0000256" key="1">
    <source>
        <dbReference type="ARBA" id="ARBA00004713"/>
    </source>
</evidence>
<keyword evidence="7" id="KW-0448">Lipopolysaccharide biosynthesis</keyword>
<dbReference type="SUPFAM" id="SSF53756">
    <property type="entry name" value="UDP-Glycosyltransferase/glycogen phosphorylase"/>
    <property type="match status" value="1"/>
</dbReference>
<comment type="subcellular location">
    <subcellularLocation>
        <location evidence="7">Cell membrane</location>
    </subcellularLocation>
</comment>
<keyword evidence="7" id="KW-1003">Cell membrane</keyword>
<evidence type="ECO:0000259" key="8">
    <source>
        <dbReference type="Pfam" id="PF04413"/>
    </source>
</evidence>
<comment type="catalytic activity">
    <reaction evidence="6 7">
        <text>lipid IVA (E. coli) + CMP-3-deoxy-beta-D-manno-octulosonate = alpha-Kdo-(2-&gt;6)-lipid IVA (E. coli) + CMP + H(+)</text>
        <dbReference type="Rhea" id="RHEA:28066"/>
        <dbReference type="ChEBI" id="CHEBI:15378"/>
        <dbReference type="ChEBI" id="CHEBI:58603"/>
        <dbReference type="ChEBI" id="CHEBI:60364"/>
        <dbReference type="ChEBI" id="CHEBI:60377"/>
        <dbReference type="ChEBI" id="CHEBI:85987"/>
        <dbReference type="EC" id="2.4.99.12"/>
    </reaction>
</comment>
<protein>
    <recommendedName>
        <fullName evidence="3 7">3-deoxy-D-manno-octulosonic acid transferase</fullName>
        <shortName evidence="7">Kdo transferase</shortName>
        <ecNumber evidence="2 7">2.4.99.12</ecNumber>
    </recommendedName>
    <alternativeName>
        <fullName evidence="5 7">Lipid IV(A) 3-deoxy-D-manno-octulosonic acid transferase</fullName>
    </alternativeName>
</protein>
<dbReference type="EMBL" id="CP071382">
    <property type="protein sequence ID" value="QSV45572.1"/>
    <property type="molecule type" value="Genomic_DNA"/>
</dbReference>
<comment type="similarity">
    <text evidence="7">Belongs to the glycosyltransferase group 1 family.</text>
</comment>
<dbReference type="RefSeq" id="WP_207163365.1">
    <property type="nucleotide sequence ID" value="NZ_CP071382.1"/>
</dbReference>
<dbReference type="Gene3D" id="3.40.50.2000">
    <property type="entry name" value="Glycogen Phosphorylase B"/>
    <property type="match status" value="1"/>
</dbReference>
<dbReference type="Gene3D" id="3.40.50.11720">
    <property type="entry name" value="3-Deoxy-D-manno-octulosonic-acid transferase, N-terminal domain"/>
    <property type="match status" value="1"/>
</dbReference>
<proteinExistence type="inferred from homology"/>
<evidence type="ECO:0000256" key="3">
    <source>
        <dbReference type="ARBA" id="ARBA00019077"/>
    </source>
</evidence>
<evidence type="ECO:0000256" key="2">
    <source>
        <dbReference type="ARBA" id="ARBA00012621"/>
    </source>
</evidence>
<evidence type="ECO:0000313" key="10">
    <source>
        <dbReference type="Proteomes" id="UP000663651"/>
    </source>
</evidence>
<dbReference type="PANTHER" id="PTHR42755:SF1">
    <property type="entry name" value="3-DEOXY-D-MANNO-OCTULOSONIC ACID TRANSFERASE, MITOCHONDRIAL-RELATED"/>
    <property type="match status" value="1"/>
</dbReference>
<keyword evidence="4 7" id="KW-0808">Transferase</keyword>
<organism evidence="9 10">
    <name type="scientific">Geobacter benzoatilyticus</name>
    <dbReference type="NCBI Taxonomy" id="2815309"/>
    <lineage>
        <taxon>Bacteria</taxon>
        <taxon>Pseudomonadati</taxon>
        <taxon>Thermodesulfobacteriota</taxon>
        <taxon>Desulfuromonadia</taxon>
        <taxon>Geobacterales</taxon>
        <taxon>Geobacteraceae</taxon>
        <taxon>Geobacter</taxon>
    </lineage>
</organism>
<dbReference type="GO" id="GO:0016740">
    <property type="term" value="F:transferase activity"/>
    <property type="evidence" value="ECO:0007669"/>
    <property type="project" value="UniProtKB-KW"/>
</dbReference>